<name>A0A6J2PKS9_COTGO</name>
<keyword evidence="1" id="KW-1185">Reference proteome</keyword>
<sequence>MSFLPCLHKEQPLKLKDSLQPQTRYLTFRLPAPLSPNVEQPQAGVTLQPGLQGGPQFLLPTQHYTWSPLGGSPMIIPLQPSLYGSQPANQPTLPQQPLIFPPYRYFPHFSSPYRNQLSSTLGSLSSEELQLAMYLTTVLTNPPAAAVQPVSQAAGLANREQQGIVPTVESTGVPQTLEPASSGPQPNTNVLPVGLERPAQEATTVQTSIQAKLQPTQGCLA</sequence>
<dbReference type="KEGG" id="cgob:115007303"/>
<reference evidence="2" key="1">
    <citation type="submission" date="2025-08" db="UniProtKB">
        <authorList>
            <consortium name="RefSeq"/>
        </authorList>
    </citation>
    <scope>IDENTIFICATION</scope>
</reference>
<dbReference type="GeneID" id="115007303"/>
<evidence type="ECO:0000313" key="1">
    <source>
        <dbReference type="Proteomes" id="UP000504630"/>
    </source>
</evidence>
<organism evidence="1 2">
    <name type="scientific">Cottoperca gobio</name>
    <name type="common">Frogmouth</name>
    <name type="synonym">Aphritis gobio</name>
    <dbReference type="NCBI Taxonomy" id="56716"/>
    <lineage>
        <taxon>Eukaryota</taxon>
        <taxon>Metazoa</taxon>
        <taxon>Chordata</taxon>
        <taxon>Craniata</taxon>
        <taxon>Vertebrata</taxon>
        <taxon>Euteleostomi</taxon>
        <taxon>Actinopterygii</taxon>
        <taxon>Neopterygii</taxon>
        <taxon>Teleostei</taxon>
        <taxon>Neoteleostei</taxon>
        <taxon>Acanthomorphata</taxon>
        <taxon>Eupercaria</taxon>
        <taxon>Perciformes</taxon>
        <taxon>Notothenioidei</taxon>
        <taxon>Bovichtidae</taxon>
        <taxon>Cottoperca</taxon>
    </lineage>
</organism>
<proteinExistence type="predicted"/>
<protein>
    <submittedName>
        <fullName evidence="2">Uncharacterized protein LOC115007303</fullName>
    </submittedName>
</protein>
<dbReference type="AlphaFoldDB" id="A0A6J2PKS9"/>
<gene>
    <name evidence="2" type="primary">LOC115007303</name>
</gene>
<dbReference type="InParanoid" id="A0A6J2PKS9"/>
<dbReference type="OrthoDB" id="8965022at2759"/>
<evidence type="ECO:0000313" key="2">
    <source>
        <dbReference type="RefSeq" id="XP_029285974.1"/>
    </source>
</evidence>
<dbReference type="Proteomes" id="UP000504630">
    <property type="component" value="Chromosome 1"/>
</dbReference>
<dbReference type="RefSeq" id="XP_029285974.1">
    <property type="nucleotide sequence ID" value="XM_029430114.1"/>
</dbReference>
<accession>A0A6J2PKS9</accession>